<evidence type="ECO:0000313" key="6">
    <source>
        <dbReference type="Proteomes" id="UP001204144"/>
    </source>
</evidence>
<feature type="domain" description="PglD N-terminal" evidence="4">
    <location>
        <begin position="2"/>
        <end position="78"/>
    </location>
</feature>
<proteinExistence type="inferred from homology"/>
<feature type="binding site" evidence="3">
    <location>
        <position position="66"/>
    </location>
    <ligand>
        <name>substrate</name>
    </ligand>
</feature>
<dbReference type="CDD" id="cd03360">
    <property type="entry name" value="LbH_AT_putative"/>
    <property type="match status" value="1"/>
</dbReference>
<dbReference type="Pfam" id="PF00132">
    <property type="entry name" value="Hexapep"/>
    <property type="match status" value="1"/>
</dbReference>
<dbReference type="InterPro" id="IPR011004">
    <property type="entry name" value="Trimer_LpxA-like_sf"/>
</dbReference>
<feature type="site" description="Increases basicity of active site His" evidence="2">
    <location>
        <position position="133"/>
    </location>
</feature>
<dbReference type="PANTHER" id="PTHR43300:SF7">
    <property type="entry name" value="UDP-N-ACETYLBACILLOSAMINE N-ACETYLTRANSFERASE"/>
    <property type="match status" value="1"/>
</dbReference>
<feature type="active site" description="Proton acceptor" evidence="2">
    <location>
        <position position="132"/>
    </location>
</feature>
<evidence type="ECO:0000256" key="3">
    <source>
        <dbReference type="PIRSR" id="PIRSR620019-2"/>
    </source>
</evidence>
<dbReference type="AlphaFoldDB" id="A0AAE3KXL7"/>
<gene>
    <name evidence="5" type="ORF">EGI31_20595</name>
</gene>
<dbReference type="InterPro" id="IPR041561">
    <property type="entry name" value="PglD_N"/>
</dbReference>
<name>A0AAE3KXL7_9BACT</name>
<dbReference type="PANTHER" id="PTHR43300">
    <property type="entry name" value="ACETYLTRANSFERASE"/>
    <property type="match status" value="1"/>
</dbReference>
<evidence type="ECO:0000256" key="1">
    <source>
        <dbReference type="ARBA" id="ARBA00007274"/>
    </source>
</evidence>
<sequence>MLVIGAGGHALEILDVLLQDNYPHPIYFYDDITPSLTSFRGFPVVKNETMLKEIYPANFFFVLGIGNPIHRKNMYEKFKSLGGDLSSVISNKSVHSSQLINKEFDLMNLCYLGPETNIGKGTLINTGAQIHHEVEIGEFTEISPRALLLGKVKVGNLCSLGGNCTILPKIRIGNNVIVGAGTVVTSDVPDNKLIVGVPGKIIKSL</sequence>
<protein>
    <submittedName>
        <fullName evidence="5">Acetyltransferase</fullName>
    </submittedName>
</protein>
<dbReference type="InterPro" id="IPR050179">
    <property type="entry name" value="Trans_hexapeptide_repeat"/>
</dbReference>
<reference evidence="5 6" key="1">
    <citation type="submission" date="2018-11" db="EMBL/GenBank/DDBJ databases">
        <title>Novel bacteria species description.</title>
        <authorList>
            <person name="Han J.-H."/>
        </authorList>
    </citation>
    <scope>NUCLEOTIDE SEQUENCE [LARGE SCALE GENOMIC DNA]</scope>
    <source>
        <strain evidence="5 6">KCTC23259</strain>
    </source>
</reference>
<comment type="similarity">
    <text evidence="1">Belongs to the transferase hexapeptide repeat family.</text>
</comment>
<dbReference type="Gene3D" id="2.160.10.10">
    <property type="entry name" value="Hexapeptide repeat proteins"/>
    <property type="match status" value="1"/>
</dbReference>
<dbReference type="InterPro" id="IPR020019">
    <property type="entry name" value="AcTrfase_PglD-like"/>
</dbReference>
<keyword evidence="6" id="KW-1185">Reference proteome</keyword>
<evidence type="ECO:0000256" key="2">
    <source>
        <dbReference type="PIRSR" id="PIRSR620019-1"/>
    </source>
</evidence>
<dbReference type="RefSeq" id="WP_255039033.1">
    <property type="nucleotide sequence ID" value="NZ_RJUF01000182.1"/>
</dbReference>
<accession>A0AAE3KXL7</accession>
<comment type="caution">
    <text evidence="5">The sequence shown here is derived from an EMBL/GenBank/DDBJ whole genome shotgun (WGS) entry which is preliminary data.</text>
</comment>
<evidence type="ECO:0000259" key="4">
    <source>
        <dbReference type="Pfam" id="PF17836"/>
    </source>
</evidence>
<dbReference type="NCBIfam" id="TIGR03570">
    <property type="entry name" value="NeuD_NnaD"/>
    <property type="match status" value="1"/>
</dbReference>
<evidence type="ECO:0000313" key="5">
    <source>
        <dbReference type="EMBL" id="MCP9765340.1"/>
    </source>
</evidence>
<dbReference type="Gene3D" id="3.40.50.20">
    <property type="match status" value="1"/>
</dbReference>
<organism evidence="5 6">
    <name type="scientific">Lacihabitans soyangensis</name>
    <dbReference type="NCBI Taxonomy" id="869394"/>
    <lineage>
        <taxon>Bacteria</taxon>
        <taxon>Pseudomonadati</taxon>
        <taxon>Bacteroidota</taxon>
        <taxon>Cytophagia</taxon>
        <taxon>Cytophagales</taxon>
        <taxon>Leadbetterellaceae</taxon>
        <taxon>Lacihabitans</taxon>
    </lineage>
</organism>
<dbReference type="EMBL" id="RJUF01000182">
    <property type="protein sequence ID" value="MCP9765340.1"/>
    <property type="molecule type" value="Genomic_DNA"/>
</dbReference>
<dbReference type="InterPro" id="IPR001451">
    <property type="entry name" value="Hexapep"/>
</dbReference>
<dbReference type="SUPFAM" id="SSF51161">
    <property type="entry name" value="Trimeric LpxA-like enzymes"/>
    <property type="match status" value="1"/>
</dbReference>
<dbReference type="Proteomes" id="UP001204144">
    <property type="component" value="Unassembled WGS sequence"/>
</dbReference>
<dbReference type="Pfam" id="PF17836">
    <property type="entry name" value="PglD_N"/>
    <property type="match status" value="1"/>
</dbReference>